<organism evidence="2 3">
    <name type="scientific">Batrachochytrium dendrobatidis (strain JEL423)</name>
    <dbReference type="NCBI Taxonomy" id="403673"/>
    <lineage>
        <taxon>Eukaryota</taxon>
        <taxon>Fungi</taxon>
        <taxon>Fungi incertae sedis</taxon>
        <taxon>Chytridiomycota</taxon>
        <taxon>Chytridiomycota incertae sedis</taxon>
        <taxon>Chytridiomycetes</taxon>
        <taxon>Rhizophydiales</taxon>
        <taxon>Rhizophydiales incertae sedis</taxon>
        <taxon>Batrachochytrium</taxon>
    </lineage>
</organism>
<feature type="region of interest" description="Disordered" evidence="1">
    <location>
        <begin position="368"/>
        <end position="480"/>
    </location>
</feature>
<feature type="compositionally biased region" description="Polar residues" evidence="1">
    <location>
        <begin position="446"/>
        <end position="469"/>
    </location>
</feature>
<evidence type="ECO:0000256" key="1">
    <source>
        <dbReference type="SAM" id="MobiDB-lite"/>
    </source>
</evidence>
<dbReference type="Proteomes" id="UP000077115">
    <property type="component" value="Unassembled WGS sequence"/>
</dbReference>
<feature type="compositionally biased region" description="Polar residues" evidence="1">
    <location>
        <begin position="1"/>
        <end position="17"/>
    </location>
</feature>
<feature type="compositionally biased region" description="Polar residues" evidence="1">
    <location>
        <begin position="214"/>
        <end position="226"/>
    </location>
</feature>
<name>A0A177WKT5_BATDL</name>
<feature type="compositionally biased region" description="Low complexity" evidence="1">
    <location>
        <begin position="308"/>
        <end position="324"/>
    </location>
</feature>
<accession>A0A177WKT5</accession>
<feature type="compositionally biased region" description="Low complexity" evidence="1">
    <location>
        <begin position="257"/>
        <end position="271"/>
    </location>
</feature>
<feature type="compositionally biased region" description="Polar residues" evidence="1">
    <location>
        <begin position="90"/>
        <end position="107"/>
    </location>
</feature>
<feature type="compositionally biased region" description="Polar residues" evidence="1">
    <location>
        <begin position="170"/>
        <end position="189"/>
    </location>
</feature>
<feature type="compositionally biased region" description="Polar residues" evidence="1">
    <location>
        <begin position="50"/>
        <end position="65"/>
    </location>
</feature>
<protein>
    <submittedName>
        <fullName evidence="2">Uncharacterized protein</fullName>
    </submittedName>
</protein>
<feature type="compositionally biased region" description="Basic and acidic residues" evidence="1">
    <location>
        <begin position="471"/>
        <end position="480"/>
    </location>
</feature>
<gene>
    <name evidence="2" type="ORF">BDEG_24168</name>
</gene>
<reference evidence="2 3" key="2">
    <citation type="submission" date="2016-05" db="EMBL/GenBank/DDBJ databases">
        <title>Lineage-specific infection strategies underlie the spectrum of fungal disease in amphibians.</title>
        <authorList>
            <person name="Cuomo C.A."/>
            <person name="Farrer R.A."/>
            <person name="James T."/>
            <person name="Longcore J."/>
            <person name="Birren B."/>
        </authorList>
    </citation>
    <scope>NUCLEOTIDE SEQUENCE [LARGE SCALE GENOMIC DNA]</scope>
    <source>
        <strain evidence="2 3">JEL423</strain>
    </source>
</reference>
<dbReference type="AlphaFoldDB" id="A0A177WKT5"/>
<reference evidence="2 3" key="1">
    <citation type="submission" date="2006-10" db="EMBL/GenBank/DDBJ databases">
        <title>The Genome Sequence of Batrachochytrium dendrobatidis JEL423.</title>
        <authorList>
            <consortium name="The Broad Institute Genome Sequencing Platform"/>
            <person name="Birren B."/>
            <person name="Lander E."/>
            <person name="Galagan J."/>
            <person name="Cuomo C."/>
            <person name="Devon K."/>
            <person name="Jaffe D."/>
            <person name="Butler J."/>
            <person name="Alvarez P."/>
            <person name="Gnerre S."/>
            <person name="Grabherr M."/>
            <person name="Kleber M."/>
            <person name="Mauceli E."/>
            <person name="Brockman W."/>
            <person name="Young S."/>
            <person name="LaButti K."/>
            <person name="Sykes S."/>
            <person name="DeCaprio D."/>
            <person name="Crawford M."/>
            <person name="Koehrsen M."/>
            <person name="Engels R."/>
            <person name="Montgomery P."/>
            <person name="Pearson M."/>
            <person name="Howarth C."/>
            <person name="Larson L."/>
            <person name="White J."/>
            <person name="O'Leary S."/>
            <person name="Kodira C."/>
            <person name="Zeng Q."/>
            <person name="Yandava C."/>
            <person name="Alvarado L."/>
            <person name="Longcore J."/>
            <person name="James T."/>
        </authorList>
    </citation>
    <scope>NUCLEOTIDE SEQUENCE [LARGE SCALE GENOMIC DNA]</scope>
    <source>
        <strain evidence="2 3">JEL423</strain>
    </source>
</reference>
<evidence type="ECO:0000313" key="3">
    <source>
        <dbReference type="Proteomes" id="UP000077115"/>
    </source>
</evidence>
<feature type="region of interest" description="Disordered" evidence="1">
    <location>
        <begin position="212"/>
        <end position="353"/>
    </location>
</feature>
<dbReference type="VEuPathDB" id="FungiDB:BDEG_24168"/>
<sequence>MSHSQTPSESQSISGASGYSPFDSYGSIRPSYPYQSSHSYASRHGVPATIDSNQLQLRRSMSSLHDPSEPMARQGSIYNGAPSYALPNYSRPSTLEHSNDTAYRSSYQPPPERYSSSSSMVNGVSGHRRPSLSSIASSIAPLTTDTTLRQPNVYYGDRQADSTIPHRPLSNASSYSRMRSQESLSSAQSHHSEIPYYQQHSRGYRESHAYLAPSSLQPGVPTGTNRVSDRYQSHHPAQQPPSARHLSSNDQYHSHQHQSSHPSPRSQSAFSAYKPRLYPSDKQHGPLSGTRVISNPHDVPNVDPKQPSLSNDRYSSSSKSKNSLHFNPVTTTPKPSQLISSASQSSTQPSIPLPSVMREHSKFIESILKSSLQPTNTQRSTIGDTQGLSTEPSANSQSRQTTDQTHNEDCTTPVPVHRNSPTSSPTQAWATDPSTALGNSKPLGASMTSVSAVVSNNEHAKPSSLSQHPTHTRDQESDFKSDHLAKLQSITLELYRTLSNASMQGLGAHECLLLKGKVELQQQFITHIIRSLK</sequence>
<proteinExistence type="predicted"/>
<dbReference type="EMBL" id="DS022304">
    <property type="protein sequence ID" value="OAJ40432.1"/>
    <property type="molecule type" value="Genomic_DNA"/>
</dbReference>
<feature type="compositionally biased region" description="Low complexity" evidence="1">
    <location>
        <begin position="335"/>
        <end position="350"/>
    </location>
</feature>
<feature type="compositionally biased region" description="Polar residues" evidence="1">
    <location>
        <begin position="419"/>
        <end position="438"/>
    </location>
</feature>
<feature type="compositionally biased region" description="Polar residues" evidence="1">
    <location>
        <begin position="368"/>
        <end position="404"/>
    </location>
</feature>
<feature type="region of interest" description="Disordered" evidence="1">
    <location>
        <begin position="157"/>
        <end position="192"/>
    </location>
</feature>
<feature type="region of interest" description="Disordered" evidence="1">
    <location>
        <begin position="1"/>
        <end position="138"/>
    </location>
</feature>
<evidence type="ECO:0000313" key="2">
    <source>
        <dbReference type="EMBL" id="OAJ40432.1"/>
    </source>
</evidence>